<protein>
    <submittedName>
        <fullName evidence="1">Uncharacterized protein</fullName>
    </submittedName>
</protein>
<reference evidence="1" key="1">
    <citation type="submission" date="2014-09" db="EMBL/GenBank/DDBJ databases">
        <authorList>
            <person name="Magalhaes I.L.F."/>
            <person name="Oliveira U."/>
            <person name="Santos F.R."/>
            <person name="Vidigal T.H.D.A."/>
            <person name="Brescovit A.D."/>
            <person name="Santos A.J."/>
        </authorList>
    </citation>
    <scope>NUCLEOTIDE SEQUENCE</scope>
    <source>
        <tissue evidence="1">Shoot tissue taken approximately 20 cm above the soil surface</tissue>
    </source>
</reference>
<reference evidence="1" key="2">
    <citation type="journal article" date="2015" name="Data Brief">
        <title>Shoot transcriptome of the giant reed, Arundo donax.</title>
        <authorList>
            <person name="Barrero R.A."/>
            <person name="Guerrero F.D."/>
            <person name="Moolhuijzen P."/>
            <person name="Goolsby J.A."/>
            <person name="Tidwell J."/>
            <person name="Bellgard S.E."/>
            <person name="Bellgard M.I."/>
        </authorList>
    </citation>
    <scope>NUCLEOTIDE SEQUENCE</scope>
    <source>
        <tissue evidence="1">Shoot tissue taken approximately 20 cm above the soil surface</tissue>
    </source>
</reference>
<dbReference type="AlphaFoldDB" id="A0A0A8YD44"/>
<accession>A0A0A8YD44</accession>
<dbReference type="EMBL" id="GBRH01274156">
    <property type="protein sequence ID" value="JAD23739.1"/>
    <property type="molecule type" value="Transcribed_RNA"/>
</dbReference>
<evidence type="ECO:0000313" key="1">
    <source>
        <dbReference type="EMBL" id="JAD23739.1"/>
    </source>
</evidence>
<proteinExistence type="predicted"/>
<name>A0A0A8YD44_ARUDO</name>
<organism evidence="1">
    <name type="scientific">Arundo donax</name>
    <name type="common">Giant reed</name>
    <name type="synonym">Donax arundinaceus</name>
    <dbReference type="NCBI Taxonomy" id="35708"/>
    <lineage>
        <taxon>Eukaryota</taxon>
        <taxon>Viridiplantae</taxon>
        <taxon>Streptophyta</taxon>
        <taxon>Embryophyta</taxon>
        <taxon>Tracheophyta</taxon>
        <taxon>Spermatophyta</taxon>
        <taxon>Magnoliopsida</taxon>
        <taxon>Liliopsida</taxon>
        <taxon>Poales</taxon>
        <taxon>Poaceae</taxon>
        <taxon>PACMAD clade</taxon>
        <taxon>Arundinoideae</taxon>
        <taxon>Arundineae</taxon>
        <taxon>Arundo</taxon>
    </lineage>
</organism>
<sequence length="18" mass="2170">MHIHRVRQLFGRGHNPTL</sequence>